<sequence length="365" mass="38462">MKKLLSAALAICLVLSLSVPASAAQNSLDNFQKTAEYTGGFTDVPESYWAAPSVKTCFEYGLMKGATATTFNPDGVLSVAEALVMADRVHEVFTTGGSTLTNGSPWYQPYVDYAVAQGIIAGGDFTDYTAKVTRAEMAYIFYNALPASALPAINNVLALPDVDETTPHAAEIFALYEAGILSGSDIYGTCKPDATITRAESAAIIARVAIAGSRKSVTLLEDWEWSDNVVLALPQDAQAGEDGMGVFFNAGMAILSSVQDDAYRGISVTALPSETLNSLLTEIYKNSGLTFSDSASTAVNFGAIAAYRTTGTLTADNGISLKCVSYFYITGDSMEMIALLSDDDALLTAMVNSVRISSSSVSVKL</sequence>
<evidence type="ECO:0000313" key="5">
    <source>
        <dbReference type="Proteomes" id="UP000607645"/>
    </source>
</evidence>
<comment type="caution">
    <text evidence="4">The sequence shown here is derived from an EMBL/GenBank/DDBJ whole genome shotgun (WGS) entry which is preliminary data.</text>
</comment>
<evidence type="ECO:0000256" key="1">
    <source>
        <dbReference type="ARBA" id="ARBA00022737"/>
    </source>
</evidence>
<feature type="domain" description="SLH" evidence="3">
    <location>
        <begin position="37"/>
        <end position="100"/>
    </location>
</feature>
<dbReference type="Pfam" id="PF00395">
    <property type="entry name" value="SLH"/>
    <property type="match status" value="2"/>
</dbReference>
<keyword evidence="1" id="KW-0677">Repeat</keyword>
<evidence type="ECO:0000313" key="4">
    <source>
        <dbReference type="EMBL" id="MBC5738623.1"/>
    </source>
</evidence>
<dbReference type="Proteomes" id="UP000607645">
    <property type="component" value="Unassembled WGS sequence"/>
</dbReference>
<keyword evidence="5" id="KW-1185">Reference proteome</keyword>
<evidence type="ECO:0000259" key="3">
    <source>
        <dbReference type="PROSITE" id="PS51272"/>
    </source>
</evidence>
<dbReference type="EMBL" id="JACOPQ010000018">
    <property type="protein sequence ID" value="MBC5738623.1"/>
    <property type="molecule type" value="Genomic_DNA"/>
</dbReference>
<gene>
    <name evidence="4" type="ORF">H8S62_16550</name>
</gene>
<keyword evidence="2" id="KW-0732">Signal</keyword>
<dbReference type="InterPro" id="IPR001119">
    <property type="entry name" value="SLH_dom"/>
</dbReference>
<evidence type="ECO:0000256" key="2">
    <source>
        <dbReference type="SAM" id="SignalP"/>
    </source>
</evidence>
<organism evidence="4 5">
    <name type="scientific">Lawsonibacter faecis</name>
    <dbReference type="NCBI Taxonomy" id="2763052"/>
    <lineage>
        <taxon>Bacteria</taxon>
        <taxon>Bacillati</taxon>
        <taxon>Bacillota</taxon>
        <taxon>Clostridia</taxon>
        <taxon>Eubacteriales</taxon>
        <taxon>Oscillospiraceae</taxon>
        <taxon>Lawsonibacter</taxon>
    </lineage>
</organism>
<name>A0A8J6JMA1_9FIRM</name>
<feature type="signal peptide" evidence="2">
    <location>
        <begin position="1"/>
        <end position="23"/>
    </location>
</feature>
<dbReference type="PROSITE" id="PS51272">
    <property type="entry name" value="SLH"/>
    <property type="match status" value="2"/>
</dbReference>
<dbReference type="AlphaFoldDB" id="A0A8J6JMA1"/>
<protein>
    <submittedName>
        <fullName evidence="4">S-layer homology domain-containing protein</fullName>
    </submittedName>
</protein>
<reference evidence="4" key="1">
    <citation type="submission" date="2020-08" db="EMBL/GenBank/DDBJ databases">
        <title>Genome public.</title>
        <authorList>
            <person name="Liu C."/>
            <person name="Sun Q."/>
        </authorList>
    </citation>
    <scope>NUCLEOTIDE SEQUENCE</scope>
    <source>
        <strain evidence="4">NSJ-52</strain>
    </source>
</reference>
<feature type="domain" description="SLH" evidence="3">
    <location>
        <begin position="155"/>
        <end position="219"/>
    </location>
</feature>
<accession>A0A8J6JMA1</accession>
<feature type="chain" id="PRO_5035165872" evidence="2">
    <location>
        <begin position="24"/>
        <end position="365"/>
    </location>
</feature>
<dbReference type="RefSeq" id="WP_173023545.1">
    <property type="nucleotide sequence ID" value="NZ_JACOPQ010000018.1"/>
</dbReference>
<proteinExistence type="predicted"/>